<dbReference type="PANTHER" id="PTHR43877">
    <property type="entry name" value="AMINOALKYLPHOSPHONATE N-ACETYLTRANSFERASE-RELATED-RELATED"/>
    <property type="match status" value="1"/>
</dbReference>
<sequence>MTTAVDTIRPATKADVTVLAELVNYAGEGLPLYLWAGMAEADQTPWEVGRKRAAREEGSFSYRNAMMIERNGKAAGCLIGYETSDEPEPIGDDMSAMFVPLQELENLAPDTWYVNVLAVLPDHRGHGLGSELMKFADETGRKLGKAGMSLIVSDANAGARRLYERCGYREIASRPMVKEDWKNEGENWVLMTKLF</sequence>
<dbReference type="SUPFAM" id="SSF55729">
    <property type="entry name" value="Acyl-CoA N-acyltransferases (Nat)"/>
    <property type="match status" value="1"/>
</dbReference>
<dbReference type="RefSeq" id="WP_160775334.1">
    <property type="nucleotide sequence ID" value="NZ_WUMV01000003.1"/>
</dbReference>
<evidence type="ECO:0000259" key="3">
    <source>
        <dbReference type="PROSITE" id="PS51186"/>
    </source>
</evidence>
<proteinExistence type="predicted"/>
<keyword evidence="1 4" id="KW-0808">Transferase</keyword>
<dbReference type="InterPro" id="IPR050832">
    <property type="entry name" value="Bact_Acetyltransf"/>
</dbReference>
<feature type="domain" description="N-acetyltransferase" evidence="3">
    <location>
        <begin position="6"/>
        <end position="195"/>
    </location>
</feature>
<accession>A0A7X3LU51</accession>
<keyword evidence="2" id="KW-0012">Acyltransferase</keyword>
<name>A0A7X3LU51_9HYPH</name>
<reference evidence="4 5" key="1">
    <citation type="submission" date="2019-12" db="EMBL/GenBank/DDBJ databases">
        <authorList>
            <person name="Li M."/>
        </authorList>
    </citation>
    <scope>NUCLEOTIDE SEQUENCE [LARGE SCALE GENOMIC DNA]</scope>
    <source>
        <strain evidence="4 5">GBMRC 2046</strain>
    </source>
</reference>
<dbReference type="InterPro" id="IPR000182">
    <property type="entry name" value="GNAT_dom"/>
</dbReference>
<dbReference type="GO" id="GO:0016747">
    <property type="term" value="F:acyltransferase activity, transferring groups other than amino-acyl groups"/>
    <property type="evidence" value="ECO:0007669"/>
    <property type="project" value="InterPro"/>
</dbReference>
<dbReference type="InterPro" id="IPR016181">
    <property type="entry name" value="Acyl_CoA_acyltransferase"/>
</dbReference>
<dbReference type="Gene3D" id="3.40.630.30">
    <property type="match status" value="1"/>
</dbReference>
<dbReference type="PROSITE" id="PS51186">
    <property type="entry name" value="GNAT"/>
    <property type="match status" value="1"/>
</dbReference>
<dbReference type="AlphaFoldDB" id="A0A7X3LU51"/>
<keyword evidence="5" id="KW-1185">Reference proteome</keyword>
<evidence type="ECO:0000256" key="2">
    <source>
        <dbReference type="ARBA" id="ARBA00023315"/>
    </source>
</evidence>
<evidence type="ECO:0000313" key="5">
    <source>
        <dbReference type="Proteomes" id="UP000433101"/>
    </source>
</evidence>
<dbReference type="Pfam" id="PF00583">
    <property type="entry name" value="Acetyltransf_1"/>
    <property type="match status" value="1"/>
</dbReference>
<dbReference type="CDD" id="cd04301">
    <property type="entry name" value="NAT_SF"/>
    <property type="match status" value="1"/>
</dbReference>
<dbReference type="Proteomes" id="UP000433101">
    <property type="component" value="Unassembled WGS sequence"/>
</dbReference>
<organism evidence="4 5">
    <name type="scientific">Stappia sediminis</name>
    <dbReference type="NCBI Taxonomy" id="2692190"/>
    <lineage>
        <taxon>Bacteria</taxon>
        <taxon>Pseudomonadati</taxon>
        <taxon>Pseudomonadota</taxon>
        <taxon>Alphaproteobacteria</taxon>
        <taxon>Hyphomicrobiales</taxon>
        <taxon>Stappiaceae</taxon>
        <taxon>Stappia</taxon>
    </lineage>
</organism>
<gene>
    <name evidence="4" type="ORF">GR183_09380</name>
</gene>
<dbReference type="EMBL" id="WUMV01000003">
    <property type="protein sequence ID" value="MXN65118.1"/>
    <property type="molecule type" value="Genomic_DNA"/>
</dbReference>
<comment type="caution">
    <text evidence="4">The sequence shown here is derived from an EMBL/GenBank/DDBJ whole genome shotgun (WGS) entry which is preliminary data.</text>
</comment>
<evidence type="ECO:0000313" key="4">
    <source>
        <dbReference type="EMBL" id="MXN65118.1"/>
    </source>
</evidence>
<protein>
    <submittedName>
        <fullName evidence="4">GNAT family N-acetyltransferase</fullName>
    </submittedName>
</protein>
<evidence type="ECO:0000256" key="1">
    <source>
        <dbReference type="ARBA" id="ARBA00022679"/>
    </source>
</evidence>